<evidence type="ECO:0000313" key="3">
    <source>
        <dbReference type="Proteomes" id="UP000078492"/>
    </source>
</evidence>
<proteinExistence type="predicted"/>
<reference evidence="2 3" key="1">
    <citation type="submission" date="2015-09" db="EMBL/GenBank/DDBJ databases">
        <title>Trachymyrmex cornetzi WGS genome.</title>
        <authorList>
            <person name="Nygaard S."/>
            <person name="Hu H."/>
            <person name="Boomsma J."/>
            <person name="Zhang G."/>
        </authorList>
    </citation>
    <scope>NUCLEOTIDE SEQUENCE [LARGE SCALE GENOMIC DNA]</scope>
    <source>
        <strain evidence="2">Tcor2-1</strain>
        <tissue evidence="2">Whole body</tissue>
    </source>
</reference>
<gene>
    <name evidence="2" type="ORF">ALC57_18355</name>
</gene>
<name>A0A151IS74_9HYME</name>
<evidence type="ECO:0000313" key="2">
    <source>
        <dbReference type="EMBL" id="KYN09536.1"/>
    </source>
</evidence>
<feature type="region of interest" description="Disordered" evidence="1">
    <location>
        <begin position="44"/>
        <end position="68"/>
    </location>
</feature>
<evidence type="ECO:0000256" key="1">
    <source>
        <dbReference type="SAM" id="MobiDB-lite"/>
    </source>
</evidence>
<dbReference type="AlphaFoldDB" id="A0A151IS74"/>
<dbReference type="Proteomes" id="UP000078492">
    <property type="component" value="Unassembled WGS sequence"/>
</dbReference>
<organism evidence="2 3">
    <name type="scientific">Trachymyrmex cornetzi</name>
    <dbReference type="NCBI Taxonomy" id="471704"/>
    <lineage>
        <taxon>Eukaryota</taxon>
        <taxon>Metazoa</taxon>
        <taxon>Ecdysozoa</taxon>
        <taxon>Arthropoda</taxon>
        <taxon>Hexapoda</taxon>
        <taxon>Insecta</taxon>
        <taxon>Pterygota</taxon>
        <taxon>Neoptera</taxon>
        <taxon>Endopterygota</taxon>
        <taxon>Hymenoptera</taxon>
        <taxon>Apocrita</taxon>
        <taxon>Aculeata</taxon>
        <taxon>Formicoidea</taxon>
        <taxon>Formicidae</taxon>
        <taxon>Myrmicinae</taxon>
        <taxon>Trachymyrmex</taxon>
    </lineage>
</organism>
<dbReference type="EMBL" id="KQ981093">
    <property type="protein sequence ID" value="KYN09536.1"/>
    <property type="molecule type" value="Genomic_DNA"/>
</dbReference>
<protein>
    <submittedName>
        <fullName evidence="2">Uncharacterized protein</fullName>
    </submittedName>
</protein>
<accession>A0A151IS74</accession>
<sequence length="118" mass="14094">MLAFPPSIILHDHISHRYRDGKLILQDKASSLLMHLLNPISMETKKSRKKRKSKHENTLQETNYDEKEQNKEIEVELPKIKKKKENKEIKIDKIYKIEQAEETVIEPSKKRKKSKEIY</sequence>
<keyword evidence="3" id="KW-1185">Reference proteome</keyword>
<dbReference type="STRING" id="471704.A0A151IS74"/>